<dbReference type="EMBL" id="LQYE01000001">
    <property type="protein sequence ID" value="OAT69858.1"/>
    <property type="molecule type" value="Genomic_DNA"/>
</dbReference>
<dbReference type="GO" id="GO:0003677">
    <property type="term" value="F:DNA binding"/>
    <property type="evidence" value="ECO:0007669"/>
    <property type="project" value="UniProtKB-UniRule"/>
</dbReference>
<evidence type="ECO:0000256" key="1">
    <source>
        <dbReference type="ARBA" id="ARBA00023015"/>
    </source>
</evidence>
<evidence type="ECO:0000256" key="3">
    <source>
        <dbReference type="ARBA" id="ARBA00023163"/>
    </source>
</evidence>
<dbReference type="SUPFAM" id="SSF48498">
    <property type="entry name" value="Tetracyclin repressor-like, C-terminal domain"/>
    <property type="match status" value="1"/>
</dbReference>
<dbReference type="AlphaFoldDB" id="A0A179VD84"/>
<dbReference type="Pfam" id="PF00440">
    <property type="entry name" value="TetR_N"/>
    <property type="match status" value="1"/>
</dbReference>
<sequence>MESIVDAALLIVDEEGGEALSMRALARRLDSGTATIYRHFANRTEVVAHVVDRVFGEVKFDDHELAKMSWQEACTVSSRALFDALRRHPNVATLLADQIPVGPNVFMIREHTLTLCLQAGFSPAEAIRIYMTLGRYVLGYANQIGVEHRASEADMALMTRFVENIDIADFPSTLATAGVTLVPLDEEFDFGLRLIVAGLEGLRHGR</sequence>
<evidence type="ECO:0000313" key="6">
    <source>
        <dbReference type="EMBL" id="OAT69858.1"/>
    </source>
</evidence>
<dbReference type="Proteomes" id="UP000186919">
    <property type="component" value="Unassembled WGS sequence"/>
</dbReference>
<proteinExistence type="predicted"/>
<feature type="domain" description="HTH tetR-type" evidence="5">
    <location>
        <begin position="1"/>
        <end position="58"/>
    </location>
</feature>
<protein>
    <submittedName>
        <fullName evidence="6">TetR family transcriptional regulator</fullName>
    </submittedName>
</protein>
<dbReference type="PROSITE" id="PS50977">
    <property type="entry name" value="HTH_TETR_2"/>
    <property type="match status" value="1"/>
</dbReference>
<feature type="DNA-binding region" description="H-T-H motif" evidence="4">
    <location>
        <begin position="21"/>
        <end position="40"/>
    </location>
</feature>
<dbReference type="InterPro" id="IPR009057">
    <property type="entry name" value="Homeodomain-like_sf"/>
</dbReference>
<dbReference type="Gene3D" id="1.10.357.10">
    <property type="entry name" value="Tetracycline Repressor, domain 2"/>
    <property type="match status" value="1"/>
</dbReference>
<comment type="caution">
    <text evidence="6">The sequence shown here is derived from an EMBL/GenBank/DDBJ whole genome shotgun (WGS) entry which is preliminary data.</text>
</comment>
<dbReference type="InterPro" id="IPR004111">
    <property type="entry name" value="Repressor_TetR_C"/>
</dbReference>
<keyword evidence="3" id="KW-0804">Transcription</keyword>
<dbReference type="GO" id="GO:0045892">
    <property type="term" value="P:negative regulation of DNA-templated transcription"/>
    <property type="evidence" value="ECO:0007669"/>
    <property type="project" value="InterPro"/>
</dbReference>
<dbReference type="RefSeq" id="WP_064628110.1">
    <property type="nucleotide sequence ID" value="NZ_LQYE01000001.1"/>
</dbReference>
<dbReference type="Pfam" id="PF02909">
    <property type="entry name" value="TetR_C_1"/>
    <property type="match status" value="1"/>
</dbReference>
<name>A0A179VD84_9MYCO</name>
<organism evidence="6 7">
    <name type="scientific">Mycobacteroides immunogenum</name>
    <dbReference type="NCBI Taxonomy" id="83262"/>
    <lineage>
        <taxon>Bacteria</taxon>
        <taxon>Bacillati</taxon>
        <taxon>Actinomycetota</taxon>
        <taxon>Actinomycetes</taxon>
        <taxon>Mycobacteriales</taxon>
        <taxon>Mycobacteriaceae</taxon>
        <taxon>Mycobacteroides</taxon>
    </lineage>
</organism>
<evidence type="ECO:0000313" key="7">
    <source>
        <dbReference type="Proteomes" id="UP000186919"/>
    </source>
</evidence>
<evidence type="ECO:0000256" key="4">
    <source>
        <dbReference type="PROSITE-ProRule" id="PRU00335"/>
    </source>
</evidence>
<keyword evidence="2 4" id="KW-0238">DNA-binding</keyword>
<reference evidence="6 7" key="1">
    <citation type="submission" date="2016-01" db="EMBL/GenBank/DDBJ databases">
        <title>Mycobacterium immunogenum strain CD11_6 genome sequencing and assembly.</title>
        <authorList>
            <person name="Kaur G."/>
            <person name="Nair G.R."/>
            <person name="Mayilraj S."/>
        </authorList>
    </citation>
    <scope>NUCLEOTIDE SEQUENCE [LARGE SCALE GENOMIC DNA]</scope>
    <source>
        <strain evidence="6 7">CD11-6</strain>
    </source>
</reference>
<evidence type="ECO:0000256" key="2">
    <source>
        <dbReference type="ARBA" id="ARBA00023125"/>
    </source>
</evidence>
<dbReference type="InterPro" id="IPR001647">
    <property type="entry name" value="HTH_TetR"/>
</dbReference>
<gene>
    <name evidence="6" type="ORF">AWB85_00115</name>
</gene>
<evidence type="ECO:0000259" key="5">
    <source>
        <dbReference type="PROSITE" id="PS50977"/>
    </source>
</evidence>
<dbReference type="InterPro" id="IPR036271">
    <property type="entry name" value="Tet_transcr_reg_TetR-rel_C_sf"/>
</dbReference>
<dbReference type="SUPFAM" id="SSF46689">
    <property type="entry name" value="Homeodomain-like"/>
    <property type="match status" value="1"/>
</dbReference>
<keyword evidence="1" id="KW-0805">Transcription regulation</keyword>
<accession>A0A179VD84</accession>